<protein>
    <submittedName>
        <fullName evidence="6">ABC transporter substrate-binding protein</fullName>
    </submittedName>
</protein>
<evidence type="ECO:0000256" key="3">
    <source>
        <dbReference type="ARBA" id="ARBA00022729"/>
    </source>
</evidence>
<dbReference type="AlphaFoldDB" id="A0A7D5QB53"/>
<dbReference type="Pfam" id="PF01497">
    <property type="entry name" value="Peripla_BP_2"/>
    <property type="match status" value="1"/>
</dbReference>
<sequence length="386" mass="42116">MHRREFVAVAGGALTTGLAGCAGSTDPEAGSPTDGSGDGSTGTPQESSSGSGTDADGSYSVSMEPVGEVTFDEVPETWVANNGSWADMGVALGMEPPKGVWLTSRYHTQYYDDIDGVSVDASGMVDLYQDGVDKELFLELDADVHVIDPNFLMNRFKGWDQDDVDEISQGVAPFFGNSIFSTGYAWHEDYEYYGLYEAFGKLAEVFQRTDRYGAFASLHEEFQASLADVVPPEGERPAVAIMWADGDEPETFSPYLVGEGTSFKQWRDLGVRDALAETDVQDFHSNRGRIDYETLLEIDPDVLLFRGQEAKTGREFRDTVVSFMEDHDVASSLTAVRNGDVFRGGPLYQGPITNLVLTERAAGQVYGVEDELFDRNRVAGIVNGDV</sequence>
<feature type="compositionally biased region" description="Low complexity" evidence="4">
    <location>
        <begin position="30"/>
        <end position="60"/>
    </location>
</feature>
<keyword evidence="7" id="KW-1185">Reference proteome</keyword>
<evidence type="ECO:0000256" key="1">
    <source>
        <dbReference type="ARBA" id="ARBA00004196"/>
    </source>
</evidence>
<reference evidence="6 7" key="1">
    <citation type="submission" date="2020-06" db="EMBL/GenBank/DDBJ databases">
        <title>NJ-3-1, isolated from saline soil.</title>
        <authorList>
            <person name="Cui H.L."/>
            <person name="Shi X."/>
        </authorList>
    </citation>
    <scope>NUCLEOTIDE SEQUENCE [LARGE SCALE GENOMIC DNA]</scope>
    <source>
        <strain evidence="6 7">NJ-3-1</strain>
    </source>
</reference>
<gene>
    <name evidence="6" type="ORF">HUG12_14625</name>
</gene>
<dbReference type="PANTHER" id="PTHR30532:SF1">
    <property type="entry name" value="IRON(3+)-HYDROXAMATE-BINDING PROTEIN FHUD"/>
    <property type="match status" value="1"/>
</dbReference>
<accession>A0A7D5QB53</accession>
<dbReference type="GeneID" id="56038718"/>
<dbReference type="OrthoDB" id="304381at2157"/>
<feature type="region of interest" description="Disordered" evidence="4">
    <location>
        <begin position="17"/>
        <end position="61"/>
    </location>
</feature>
<keyword evidence="3" id="KW-0732">Signal</keyword>
<organism evidence="6 7">
    <name type="scientific">Halorarum salinum</name>
    <dbReference type="NCBI Taxonomy" id="2743089"/>
    <lineage>
        <taxon>Archaea</taxon>
        <taxon>Methanobacteriati</taxon>
        <taxon>Methanobacteriota</taxon>
        <taxon>Stenosarchaea group</taxon>
        <taxon>Halobacteria</taxon>
        <taxon>Halobacteriales</taxon>
        <taxon>Haloferacaceae</taxon>
        <taxon>Halorarum</taxon>
    </lineage>
</organism>
<evidence type="ECO:0000313" key="7">
    <source>
        <dbReference type="Proteomes" id="UP000509626"/>
    </source>
</evidence>
<dbReference type="PROSITE" id="PS51257">
    <property type="entry name" value="PROKAR_LIPOPROTEIN"/>
    <property type="match status" value="1"/>
</dbReference>
<name>A0A7D5QB53_9EURY</name>
<dbReference type="Proteomes" id="UP000509626">
    <property type="component" value="Chromosome"/>
</dbReference>
<dbReference type="Gene3D" id="3.40.50.1980">
    <property type="entry name" value="Nitrogenase molybdenum iron protein domain"/>
    <property type="match status" value="2"/>
</dbReference>
<dbReference type="RefSeq" id="WP_179269482.1">
    <property type="nucleotide sequence ID" value="NZ_CP058579.1"/>
</dbReference>
<keyword evidence="2" id="KW-0813">Transport</keyword>
<proteinExistence type="predicted"/>
<dbReference type="KEGG" id="halu:HUG12_14625"/>
<evidence type="ECO:0000256" key="4">
    <source>
        <dbReference type="SAM" id="MobiDB-lite"/>
    </source>
</evidence>
<dbReference type="InterPro" id="IPR051313">
    <property type="entry name" value="Bact_iron-sidero_bind"/>
</dbReference>
<comment type="subcellular location">
    <subcellularLocation>
        <location evidence="1">Cell envelope</location>
    </subcellularLocation>
</comment>
<feature type="domain" description="Fe/B12 periplasmic-binding" evidence="5">
    <location>
        <begin position="88"/>
        <end position="344"/>
    </location>
</feature>
<dbReference type="SUPFAM" id="SSF53807">
    <property type="entry name" value="Helical backbone' metal receptor"/>
    <property type="match status" value="1"/>
</dbReference>
<dbReference type="InterPro" id="IPR002491">
    <property type="entry name" value="ABC_transptr_periplasmic_BD"/>
</dbReference>
<evidence type="ECO:0000313" key="6">
    <source>
        <dbReference type="EMBL" id="QLG62897.1"/>
    </source>
</evidence>
<dbReference type="PANTHER" id="PTHR30532">
    <property type="entry name" value="IRON III DICITRATE-BINDING PERIPLASMIC PROTEIN"/>
    <property type="match status" value="1"/>
</dbReference>
<evidence type="ECO:0000259" key="5">
    <source>
        <dbReference type="Pfam" id="PF01497"/>
    </source>
</evidence>
<evidence type="ECO:0000256" key="2">
    <source>
        <dbReference type="ARBA" id="ARBA00022448"/>
    </source>
</evidence>
<dbReference type="EMBL" id="CP058579">
    <property type="protein sequence ID" value="QLG62897.1"/>
    <property type="molecule type" value="Genomic_DNA"/>
</dbReference>